<comment type="subcellular location">
    <subcellularLocation>
        <location evidence="1">Nucleus</location>
    </subcellularLocation>
</comment>
<dbReference type="InterPro" id="IPR016266">
    <property type="entry name" value="POLE2"/>
</dbReference>
<proteinExistence type="inferred from homology"/>
<evidence type="ECO:0000256" key="2">
    <source>
        <dbReference type="ARBA" id="ARBA00009560"/>
    </source>
</evidence>
<keyword evidence="4" id="KW-0238">DNA-binding</keyword>
<dbReference type="Proteomes" id="UP001189624">
    <property type="component" value="Chromosome 4"/>
</dbReference>
<dbReference type="Pfam" id="PF04042">
    <property type="entry name" value="DNA_pol_E_B"/>
    <property type="match status" value="1"/>
</dbReference>
<dbReference type="EMBL" id="OY731401">
    <property type="protein sequence ID" value="CAJ1952217.1"/>
    <property type="molecule type" value="Genomic_DNA"/>
</dbReference>
<name>A0AA86VCU5_9FABA</name>
<comment type="similarity">
    <text evidence="2">Belongs to the DNA polymerase epsilon subunit B family.</text>
</comment>
<evidence type="ECO:0000313" key="9">
    <source>
        <dbReference type="Proteomes" id="UP001189624"/>
    </source>
</evidence>
<evidence type="ECO:0000313" key="8">
    <source>
        <dbReference type="EMBL" id="CAJ1952217.1"/>
    </source>
</evidence>
<dbReference type="GO" id="GO:0006261">
    <property type="term" value="P:DNA-templated DNA replication"/>
    <property type="evidence" value="ECO:0007669"/>
    <property type="project" value="InterPro"/>
</dbReference>
<dbReference type="PANTHER" id="PTHR12708">
    <property type="entry name" value="DNA POLYMERASE EPSILON SUBUNIT B"/>
    <property type="match status" value="1"/>
</dbReference>
<evidence type="ECO:0000256" key="4">
    <source>
        <dbReference type="ARBA" id="ARBA00023125"/>
    </source>
</evidence>
<evidence type="ECO:0000259" key="7">
    <source>
        <dbReference type="Pfam" id="PF04042"/>
    </source>
</evidence>
<dbReference type="GO" id="GO:0003677">
    <property type="term" value="F:DNA binding"/>
    <property type="evidence" value="ECO:0007669"/>
    <property type="project" value="UniProtKB-KW"/>
</dbReference>
<evidence type="ECO:0000256" key="1">
    <source>
        <dbReference type="ARBA" id="ARBA00004123"/>
    </source>
</evidence>
<keyword evidence="9" id="KW-1185">Reference proteome</keyword>
<sequence length="606" mass="68267">MEAVMTYLDEHRFSSAKPNPLLFNTPILERERVCSREMNASMRKKVQRKCKIRGYNLKVDALDEILSFAARFEGDEDEAVDLLLDELEKSLKSTIIDKETVHRVVSLLLEAEAAVEDSSDPGAGTSSAIRVVDAFLVPKYKYDTIRKQFYEHTGTLSIHGEASAKAALYRDRFLLLSQRLSRDQHFSKPAFESEFSHFGSCEISPIQSLVGQTGRRWVMGVISQLEDGHYYLEDLTAAITTGLFSENTIVVVEGEMHVEGIFQVLTCGFPPLEDRDKSLKVLAGHDFFGGGTFTKEETIRMEEMEKRAVNDMFVILADVWLDNEEALTKLETVLDGFESVEVVPSLFVFMGNFCSRPCNLSFHSYSSLRMQFGKLGEMIAAHTRLKELSQFLFIPGPDDAGPSTVLPRCALPKYLTEELQKHIPNAIFSSNPCRVKFYTQEIVFFRQDMLHRMRRSCLMSPSTEETDDHFQHLVATITHQSHLCPLPLTVQPIIWNYDHSLYLYPTPHTIVLGDRSQQKAFKYTGITCFNTGSFSIDSTFVAYRPCSQEVELSALYTTINKAGNLELLPFPLGNIENSQNPMTIASGKTLHTSTAAMKGDVDIATS</sequence>
<organism evidence="8 9">
    <name type="scientific">Sphenostylis stenocarpa</name>
    <dbReference type="NCBI Taxonomy" id="92480"/>
    <lineage>
        <taxon>Eukaryota</taxon>
        <taxon>Viridiplantae</taxon>
        <taxon>Streptophyta</taxon>
        <taxon>Embryophyta</taxon>
        <taxon>Tracheophyta</taxon>
        <taxon>Spermatophyta</taxon>
        <taxon>Magnoliopsida</taxon>
        <taxon>eudicotyledons</taxon>
        <taxon>Gunneridae</taxon>
        <taxon>Pentapetalae</taxon>
        <taxon>rosids</taxon>
        <taxon>fabids</taxon>
        <taxon>Fabales</taxon>
        <taxon>Fabaceae</taxon>
        <taxon>Papilionoideae</taxon>
        <taxon>50 kb inversion clade</taxon>
        <taxon>NPAAA clade</taxon>
        <taxon>indigoferoid/millettioid clade</taxon>
        <taxon>Phaseoleae</taxon>
        <taxon>Sphenostylis</taxon>
    </lineage>
</organism>
<dbReference type="InterPro" id="IPR007185">
    <property type="entry name" value="DNA_pol_a/d/e_bsu"/>
</dbReference>
<accession>A0AA86VCU5</accession>
<evidence type="ECO:0000256" key="6">
    <source>
        <dbReference type="ARBA" id="ARBA00032930"/>
    </source>
</evidence>
<dbReference type="Gene3D" id="1.10.8.60">
    <property type="match status" value="1"/>
</dbReference>
<keyword evidence="5" id="KW-0539">Nucleus</keyword>
<dbReference type="Gramene" id="rna-AYBTSS11_LOCUS15184">
    <property type="protein sequence ID" value="CAJ1952217.1"/>
    <property type="gene ID" value="gene-AYBTSS11_LOCUS15184"/>
</dbReference>
<evidence type="ECO:0000256" key="3">
    <source>
        <dbReference type="ARBA" id="ARBA00022705"/>
    </source>
</evidence>
<feature type="domain" description="DNA polymerase alpha/delta/epsilon subunit B" evidence="7">
    <location>
        <begin position="313"/>
        <end position="518"/>
    </location>
</feature>
<evidence type="ECO:0000256" key="5">
    <source>
        <dbReference type="ARBA" id="ARBA00023242"/>
    </source>
</evidence>
<dbReference type="GO" id="GO:0008622">
    <property type="term" value="C:epsilon DNA polymerase complex"/>
    <property type="evidence" value="ECO:0007669"/>
    <property type="project" value="InterPro"/>
</dbReference>
<dbReference type="AlphaFoldDB" id="A0AA86VCU5"/>
<dbReference type="GO" id="GO:0042276">
    <property type="term" value="P:error-prone translesion synthesis"/>
    <property type="evidence" value="ECO:0007669"/>
    <property type="project" value="TreeGrafter"/>
</dbReference>
<keyword evidence="3" id="KW-0235">DNA replication</keyword>
<dbReference type="PANTHER" id="PTHR12708:SF0">
    <property type="entry name" value="DNA POLYMERASE EPSILON SUBUNIT 2"/>
    <property type="match status" value="1"/>
</dbReference>
<reference evidence="8" key="1">
    <citation type="submission" date="2023-10" db="EMBL/GenBank/DDBJ databases">
        <authorList>
            <person name="Domelevo Entfellner J.-B."/>
        </authorList>
    </citation>
    <scope>NUCLEOTIDE SEQUENCE</scope>
</reference>
<protein>
    <recommendedName>
        <fullName evidence="6">DNA polymerase II subunit 2</fullName>
    </recommendedName>
</protein>
<gene>
    <name evidence="8" type="ORF">AYBTSS11_LOCUS15184</name>
</gene>